<accession>A0A9P5VP49</accession>
<evidence type="ECO:0000256" key="1">
    <source>
        <dbReference type="SAM" id="MobiDB-lite"/>
    </source>
</evidence>
<proteinExistence type="predicted"/>
<evidence type="ECO:0000256" key="2">
    <source>
        <dbReference type="SAM" id="Phobius"/>
    </source>
</evidence>
<feature type="compositionally biased region" description="Basic and acidic residues" evidence="1">
    <location>
        <begin position="12"/>
        <end position="25"/>
    </location>
</feature>
<evidence type="ECO:0008006" key="5">
    <source>
        <dbReference type="Google" id="ProtNLM"/>
    </source>
</evidence>
<keyword evidence="2" id="KW-1133">Transmembrane helix</keyword>
<keyword evidence="4" id="KW-1185">Reference proteome</keyword>
<keyword evidence="2" id="KW-0472">Membrane</keyword>
<sequence>MAQVPEYSPSHSEYHGPDADDDAKYETSMSTPLTMFDPQHSSSTPAHPHPTPTPAPAPPASHVDKHKHFEDVNFVDAAPMDEKACKKRSGGSSFFQNVRDPRKKTFWAATIIFLAIFFGVLGATVWKPDNKSPGID</sequence>
<feature type="region of interest" description="Disordered" evidence="1">
    <location>
        <begin position="1"/>
        <end position="66"/>
    </location>
</feature>
<dbReference type="Proteomes" id="UP000696485">
    <property type="component" value="Unassembled WGS sequence"/>
</dbReference>
<organism evidence="3 4">
    <name type="scientific">Podila minutissima</name>
    <dbReference type="NCBI Taxonomy" id="64525"/>
    <lineage>
        <taxon>Eukaryota</taxon>
        <taxon>Fungi</taxon>
        <taxon>Fungi incertae sedis</taxon>
        <taxon>Mucoromycota</taxon>
        <taxon>Mortierellomycotina</taxon>
        <taxon>Mortierellomycetes</taxon>
        <taxon>Mortierellales</taxon>
        <taxon>Mortierellaceae</taxon>
        <taxon>Podila</taxon>
    </lineage>
</organism>
<evidence type="ECO:0000313" key="3">
    <source>
        <dbReference type="EMBL" id="KAF9334919.1"/>
    </source>
</evidence>
<reference evidence="3" key="1">
    <citation type="journal article" date="2020" name="Fungal Divers.">
        <title>Resolving the Mortierellaceae phylogeny through synthesis of multi-gene phylogenetics and phylogenomics.</title>
        <authorList>
            <person name="Vandepol N."/>
            <person name="Liber J."/>
            <person name="Desiro A."/>
            <person name="Na H."/>
            <person name="Kennedy M."/>
            <person name="Barry K."/>
            <person name="Grigoriev I.V."/>
            <person name="Miller A.N."/>
            <person name="O'Donnell K."/>
            <person name="Stajich J.E."/>
            <person name="Bonito G."/>
        </authorList>
    </citation>
    <scope>NUCLEOTIDE SEQUENCE</scope>
    <source>
        <strain evidence="3">NVP1</strain>
    </source>
</reference>
<feature type="compositionally biased region" description="Pro residues" evidence="1">
    <location>
        <begin position="47"/>
        <end position="59"/>
    </location>
</feature>
<protein>
    <recommendedName>
        <fullName evidence="5">Transmembrane protein</fullName>
    </recommendedName>
</protein>
<comment type="caution">
    <text evidence="3">The sequence shown here is derived from an EMBL/GenBank/DDBJ whole genome shotgun (WGS) entry which is preliminary data.</text>
</comment>
<keyword evidence="2" id="KW-0812">Transmembrane</keyword>
<dbReference type="EMBL" id="JAAAUY010000123">
    <property type="protein sequence ID" value="KAF9334919.1"/>
    <property type="molecule type" value="Genomic_DNA"/>
</dbReference>
<dbReference type="AlphaFoldDB" id="A0A9P5VP49"/>
<feature type="transmembrane region" description="Helical" evidence="2">
    <location>
        <begin position="106"/>
        <end position="126"/>
    </location>
</feature>
<name>A0A9P5VP49_9FUNG</name>
<gene>
    <name evidence="3" type="ORF">BG006_001216</name>
</gene>
<evidence type="ECO:0000313" key="4">
    <source>
        <dbReference type="Proteomes" id="UP000696485"/>
    </source>
</evidence>